<dbReference type="Proteomes" id="UP000236333">
    <property type="component" value="Unassembled WGS sequence"/>
</dbReference>
<dbReference type="InterPro" id="IPR013830">
    <property type="entry name" value="SGNH_hydro"/>
</dbReference>
<dbReference type="PANTHER" id="PTHR14209">
    <property type="entry name" value="ISOAMYL ACETATE-HYDROLYZING ESTERASE 1"/>
    <property type="match status" value="1"/>
</dbReference>
<name>A0A2J8AIM3_9CHLO</name>
<dbReference type="OrthoDB" id="671439at2759"/>
<comment type="caution">
    <text evidence="2">The sequence shown here is derived from an EMBL/GenBank/DDBJ whole genome shotgun (WGS) entry which is preliminary data.</text>
</comment>
<sequence>MGEQARDWPLDRTNDHTARYAHTAVAVAADLGLPCLDLYALLQQEERWGDRLFVDGLHFTPAGQERVWQLLQELLAASWPEARPEALASHFPPWEAIDVDNMTATFPIQ</sequence>
<evidence type="ECO:0000313" key="2">
    <source>
        <dbReference type="EMBL" id="PNH12363.1"/>
    </source>
</evidence>
<keyword evidence="3" id="KW-1185">Reference proteome</keyword>
<dbReference type="Pfam" id="PF13472">
    <property type="entry name" value="Lipase_GDSL_2"/>
    <property type="match status" value="1"/>
</dbReference>
<feature type="domain" description="SGNH hydrolase-type esterase" evidence="1">
    <location>
        <begin position="7"/>
        <end position="66"/>
    </location>
</feature>
<dbReference type="Gene3D" id="3.40.50.1110">
    <property type="entry name" value="SGNH hydrolase"/>
    <property type="match status" value="1"/>
</dbReference>
<evidence type="ECO:0000313" key="3">
    <source>
        <dbReference type="Proteomes" id="UP000236333"/>
    </source>
</evidence>
<organism evidence="2 3">
    <name type="scientific">Tetrabaena socialis</name>
    <dbReference type="NCBI Taxonomy" id="47790"/>
    <lineage>
        <taxon>Eukaryota</taxon>
        <taxon>Viridiplantae</taxon>
        <taxon>Chlorophyta</taxon>
        <taxon>core chlorophytes</taxon>
        <taxon>Chlorophyceae</taxon>
        <taxon>CS clade</taxon>
        <taxon>Chlamydomonadales</taxon>
        <taxon>Tetrabaenaceae</taxon>
        <taxon>Tetrabaena</taxon>
    </lineage>
</organism>
<proteinExistence type="predicted"/>
<dbReference type="InterPro" id="IPR045136">
    <property type="entry name" value="Iah1-like"/>
</dbReference>
<gene>
    <name evidence="2" type="ORF">TSOC_000737</name>
</gene>
<dbReference type="AlphaFoldDB" id="A0A2J8AIM3"/>
<accession>A0A2J8AIM3</accession>
<reference evidence="2 3" key="1">
    <citation type="journal article" date="2017" name="Mol. Biol. Evol.">
        <title>The 4-celled Tetrabaena socialis nuclear genome reveals the essential components for genetic control of cell number at the origin of multicellularity in the volvocine lineage.</title>
        <authorList>
            <person name="Featherston J."/>
            <person name="Arakaki Y."/>
            <person name="Hanschen E.R."/>
            <person name="Ferris P.J."/>
            <person name="Michod R.E."/>
            <person name="Olson B.J.S.C."/>
            <person name="Nozaki H."/>
            <person name="Durand P.M."/>
        </authorList>
    </citation>
    <scope>NUCLEOTIDE SEQUENCE [LARGE SCALE GENOMIC DNA]</scope>
    <source>
        <strain evidence="2 3">NIES-571</strain>
    </source>
</reference>
<evidence type="ECO:0000259" key="1">
    <source>
        <dbReference type="Pfam" id="PF13472"/>
    </source>
</evidence>
<protein>
    <submittedName>
        <fullName evidence="2">GDSL esterase/lipase At5g62930-like protein</fullName>
    </submittedName>
</protein>
<dbReference type="PANTHER" id="PTHR14209:SF19">
    <property type="entry name" value="ISOAMYL ACETATE-HYDROLYZING ESTERASE 1 HOMOLOG"/>
    <property type="match status" value="1"/>
</dbReference>
<dbReference type="EMBL" id="PGGS01000010">
    <property type="protein sequence ID" value="PNH12363.1"/>
    <property type="molecule type" value="Genomic_DNA"/>
</dbReference>
<dbReference type="InterPro" id="IPR036514">
    <property type="entry name" value="SGNH_hydro_sf"/>
</dbReference>
<dbReference type="SUPFAM" id="SSF52266">
    <property type="entry name" value="SGNH hydrolase"/>
    <property type="match status" value="1"/>
</dbReference>